<dbReference type="AlphaFoldDB" id="A0A9K3JQX2"/>
<keyword evidence="3" id="KW-1185">Reference proteome</keyword>
<dbReference type="Proteomes" id="UP000215914">
    <property type="component" value="Unassembled WGS sequence"/>
</dbReference>
<gene>
    <name evidence="2" type="ORF">HanXRQr2_Chr02g0072461</name>
</gene>
<keyword evidence="1" id="KW-0812">Transmembrane</keyword>
<protein>
    <submittedName>
        <fullName evidence="2">Uncharacterized protein</fullName>
    </submittedName>
</protein>
<reference evidence="2" key="2">
    <citation type="submission" date="2020-06" db="EMBL/GenBank/DDBJ databases">
        <title>Helianthus annuus Genome sequencing and assembly Release 2.</title>
        <authorList>
            <person name="Gouzy J."/>
            <person name="Langlade N."/>
            <person name="Munos S."/>
        </authorList>
    </citation>
    <scope>NUCLEOTIDE SEQUENCE</scope>
    <source>
        <tissue evidence="2">Leaves</tissue>
    </source>
</reference>
<evidence type="ECO:0000313" key="3">
    <source>
        <dbReference type="Proteomes" id="UP000215914"/>
    </source>
</evidence>
<reference evidence="2" key="1">
    <citation type="journal article" date="2017" name="Nature">
        <title>The sunflower genome provides insights into oil metabolism, flowering and Asterid evolution.</title>
        <authorList>
            <person name="Badouin H."/>
            <person name="Gouzy J."/>
            <person name="Grassa C.J."/>
            <person name="Murat F."/>
            <person name="Staton S.E."/>
            <person name="Cottret L."/>
            <person name="Lelandais-Briere C."/>
            <person name="Owens G.L."/>
            <person name="Carrere S."/>
            <person name="Mayjonade B."/>
            <person name="Legrand L."/>
            <person name="Gill N."/>
            <person name="Kane N.C."/>
            <person name="Bowers J.E."/>
            <person name="Hubner S."/>
            <person name="Bellec A."/>
            <person name="Berard A."/>
            <person name="Berges H."/>
            <person name="Blanchet N."/>
            <person name="Boniface M.C."/>
            <person name="Brunel D."/>
            <person name="Catrice O."/>
            <person name="Chaidir N."/>
            <person name="Claudel C."/>
            <person name="Donnadieu C."/>
            <person name="Faraut T."/>
            <person name="Fievet G."/>
            <person name="Helmstetter N."/>
            <person name="King M."/>
            <person name="Knapp S.J."/>
            <person name="Lai Z."/>
            <person name="Le Paslier M.C."/>
            <person name="Lippi Y."/>
            <person name="Lorenzon L."/>
            <person name="Mandel J.R."/>
            <person name="Marage G."/>
            <person name="Marchand G."/>
            <person name="Marquand E."/>
            <person name="Bret-Mestries E."/>
            <person name="Morien E."/>
            <person name="Nambeesan S."/>
            <person name="Nguyen T."/>
            <person name="Pegot-Espagnet P."/>
            <person name="Pouilly N."/>
            <person name="Raftis F."/>
            <person name="Sallet E."/>
            <person name="Schiex T."/>
            <person name="Thomas J."/>
            <person name="Vandecasteele C."/>
            <person name="Vares D."/>
            <person name="Vear F."/>
            <person name="Vautrin S."/>
            <person name="Crespi M."/>
            <person name="Mangin B."/>
            <person name="Burke J.M."/>
            <person name="Salse J."/>
            <person name="Munos S."/>
            <person name="Vincourt P."/>
            <person name="Rieseberg L.H."/>
            <person name="Langlade N.B."/>
        </authorList>
    </citation>
    <scope>NUCLEOTIDE SEQUENCE</scope>
    <source>
        <tissue evidence="2">Leaves</tissue>
    </source>
</reference>
<evidence type="ECO:0000256" key="1">
    <source>
        <dbReference type="SAM" id="Phobius"/>
    </source>
</evidence>
<feature type="transmembrane region" description="Helical" evidence="1">
    <location>
        <begin position="6"/>
        <end position="22"/>
    </location>
</feature>
<keyword evidence="1" id="KW-1133">Transmembrane helix</keyword>
<name>A0A9K3JQX2_HELAN</name>
<sequence length="53" mass="6229">MRWQKLNFLVVLMILGVCMIWPPPDVDNRIIHWENEDEGWVGGCRDTTTQSVE</sequence>
<organism evidence="2 3">
    <name type="scientific">Helianthus annuus</name>
    <name type="common">Common sunflower</name>
    <dbReference type="NCBI Taxonomy" id="4232"/>
    <lineage>
        <taxon>Eukaryota</taxon>
        <taxon>Viridiplantae</taxon>
        <taxon>Streptophyta</taxon>
        <taxon>Embryophyta</taxon>
        <taxon>Tracheophyta</taxon>
        <taxon>Spermatophyta</taxon>
        <taxon>Magnoliopsida</taxon>
        <taxon>eudicotyledons</taxon>
        <taxon>Gunneridae</taxon>
        <taxon>Pentapetalae</taxon>
        <taxon>asterids</taxon>
        <taxon>campanulids</taxon>
        <taxon>Asterales</taxon>
        <taxon>Asteraceae</taxon>
        <taxon>Asteroideae</taxon>
        <taxon>Heliantheae alliance</taxon>
        <taxon>Heliantheae</taxon>
        <taxon>Helianthus</taxon>
    </lineage>
</organism>
<comment type="caution">
    <text evidence="2">The sequence shown here is derived from an EMBL/GenBank/DDBJ whole genome shotgun (WGS) entry which is preliminary data.</text>
</comment>
<evidence type="ECO:0000313" key="2">
    <source>
        <dbReference type="EMBL" id="KAF5818982.1"/>
    </source>
</evidence>
<dbReference type="EMBL" id="MNCJ02000317">
    <property type="protein sequence ID" value="KAF5818982.1"/>
    <property type="molecule type" value="Genomic_DNA"/>
</dbReference>
<proteinExistence type="predicted"/>
<dbReference type="Gramene" id="mRNA:HanXRQr2_Chr02g0072461">
    <property type="protein sequence ID" value="mRNA:HanXRQr2_Chr02g0072461"/>
    <property type="gene ID" value="HanXRQr2_Chr02g0072461"/>
</dbReference>
<accession>A0A9K3JQX2</accession>
<keyword evidence="1" id="KW-0472">Membrane</keyword>